<proteinExistence type="predicted"/>
<feature type="domain" description="Xylose isomerase-like TIM barrel" evidence="1">
    <location>
        <begin position="3"/>
        <end position="235"/>
    </location>
</feature>
<evidence type="ECO:0000313" key="3">
    <source>
        <dbReference type="Proteomes" id="UP000186364"/>
    </source>
</evidence>
<reference evidence="2 3" key="1">
    <citation type="submission" date="2016-09" db="EMBL/GenBank/DDBJ databases">
        <title>Rhizobium sp. nov., a novel species isolated from the rice rhizosphere.</title>
        <authorList>
            <person name="Zhao J."/>
            <person name="Zhang X."/>
        </authorList>
    </citation>
    <scope>NUCLEOTIDE SEQUENCE [LARGE SCALE GENOMIC DNA]</scope>
    <source>
        <strain evidence="2 3">1.7048</strain>
    </source>
</reference>
<dbReference type="EMBL" id="MKIP01000029">
    <property type="protein sequence ID" value="OLP62039.1"/>
    <property type="molecule type" value="Genomic_DNA"/>
</dbReference>
<dbReference type="InterPro" id="IPR013022">
    <property type="entry name" value="Xyl_isomerase-like_TIM-brl"/>
</dbReference>
<dbReference type="PANTHER" id="PTHR12110:SF21">
    <property type="entry name" value="XYLOSE ISOMERASE-LIKE TIM BARREL DOMAIN-CONTAINING PROTEIN"/>
    <property type="match status" value="1"/>
</dbReference>
<dbReference type="RefSeq" id="WP_170854909.1">
    <property type="nucleotide sequence ID" value="NZ_FOAM01000005.1"/>
</dbReference>
<evidence type="ECO:0000259" key="1">
    <source>
        <dbReference type="Pfam" id="PF01261"/>
    </source>
</evidence>
<evidence type="ECO:0000313" key="2">
    <source>
        <dbReference type="EMBL" id="OLP62039.1"/>
    </source>
</evidence>
<dbReference type="PANTHER" id="PTHR12110">
    <property type="entry name" value="HYDROXYPYRUVATE ISOMERASE"/>
    <property type="match status" value="1"/>
</dbReference>
<accession>A0A1Q9B1Z6</accession>
<dbReference type="SUPFAM" id="SSF51658">
    <property type="entry name" value="Xylose isomerase-like"/>
    <property type="match status" value="1"/>
</dbReference>
<dbReference type="InterPro" id="IPR050312">
    <property type="entry name" value="IolE/XylAMocC-like"/>
</dbReference>
<protein>
    <recommendedName>
        <fullName evidence="1">Xylose isomerase-like TIM barrel domain-containing protein</fullName>
    </recommendedName>
</protein>
<comment type="caution">
    <text evidence="2">The sequence shown here is derived from an EMBL/GenBank/DDBJ whole genome shotgun (WGS) entry which is preliminary data.</text>
</comment>
<dbReference type="Pfam" id="PF01261">
    <property type="entry name" value="AP_endonuc_2"/>
    <property type="match status" value="1"/>
</dbReference>
<dbReference type="AlphaFoldDB" id="A0A1Q9B1Z6"/>
<organism evidence="2 3">
    <name type="scientific">Xaviernesmea oryzae</name>
    <dbReference type="NCBI Taxonomy" id="464029"/>
    <lineage>
        <taxon>Bacteria</taxon>
        <taxon>Pseudomonadati</taxon>
        <taxon>Pseudomonadota</taxon>
        <taxon>Alphaproteobacteria</taxon>
        <taxon>Hyphomicrobiales</taxon>
        <taxon>Rhizobiaceae</taxon>
        <taxon>Rhizobium/Agrobacterium group</taxon>
        <taxon>Xaviernesmea</taxon>
    </lineage>
</organism>
<name>A0A1Q9B1Z6_9HYPH</name>
<keyword evidence="3" id="KW-1185">Reference proteome</keyword>
<gene>
    <name evidence="2" type="ORF">BJF93_07945</name>
</gene>
<sequence>MAFEHLAKLGVSGLEIAPGRIAPWDQQTDIVQRNFRRHVESFGLTVSSLQAIFFGVDNINLLEDTQSFKRMSEHMHKVGGLAQEIGASVAVFGAPRQRSKGTLTDDEAFRIGSERFAELAETARQYDMIIGLEPVPPYYNGDFLTTWQSVLQMVRFTRHDNLKVHLDTSCVMLGGGDIAEAVVTCAAELAHFHAAEPDLKDFQNPEADHKSAFKALQQIGYDKWVAVEMLDSKAAGTDPLGTAAKYVMNIYCPEI</sequence>
<dbReference type="Gene3D" id="3.20.20.150">
    <property type="entry name" value="Divalent-metal-dependent TIM barrel enzymes"/>
    <property type="match status" value="1"/>
</dbReference>
<dbReference type="Proteomes" id="UP000186364">
    <property type="component" value="Unassembled WGS sequence"/>
</dbReference>
<dbReference type="InterPro" id="IPR036237">
    <property type="entry name" value="Xyl_isomerase-like_sf"/>
</dbReference>